<dbReference type="InterPro" id="IPR011044">
    <property type="entry name" value="Quino_amine_DH_bsu"/>
</dbReference>
<name>A0A832TKB1_9CREN</name>
<accession>A0A832TKB1</accession>
<dbReference type="Gene3D" id="2.130.10.10">
    <property type="entry name" value="YVTN repeat-like/Quinoprotein amine dehydrogenase"/>
    <property type="match status" value="1"/>
</dbReference>
<gene>
    <name evidence="2" type="ORF">HA332_07200</name>
</gene>
<proteinExistence type="predicted"/>
<keyword evidence="1" id="KW-0472">Membrane</keyword>
<dbReference type="GeneID" id="1459127"/>
<dbReference type="Proteomes" id="UP000646844">
    <property type="component" value="Unassembled WGS sequence"/>
</dbReference>
<comment type="caution">
    <text evidence="2">The sequence shown here is derived from an EMBL/GenBank/DDBJ whole genome shotgun (WGS) entry which is preliminary data.</text>
</comment>
<evidence type="ECO:0000313" key="2">
    <source>
        <dbReference type="EMBL" id="HII74153.1"/>
    </source>
</evidence>
<keyword evidence="1" id="KW-1133">Transmembrane helix</keyword>
<feature type="transmembrane region" description="Helical" evidence="1">
    <location>
        <begin position="319"/>
        <end position="339"/>
    </location>
</feature>
<dbReference type="PANTHER" id="PTHR47197">
    <property type="entry name" value="PROTEIN NIRF"/>
    <property type="match status" value="1"/>
</dbReference>
<evidence type="ECO:0000256" key="1">
    <source>
        <dbReference type="SAM" id="Phobius"/>
    </source>
</evidence>
<dbReference type="SUPFAM" id="SSF50969">
    <property type="entry name" value="YVTN repeat-like/Quinoprotein amine dehydrogenase"/>
    <property type="match status" value="1"/>
</dbReference>
<protein>
    <recommendedName>
        <fullName evidence="4">DNA-binding beta-propeller fold protein YncE</fullName>
    </recommendedName>
</protein>
<evidence type="ECO:0008006" key="4">
    <source>
        <dbReference type="Google" id="ProtNLM"/>
    </source>
</evidence>
<reference evidence="2" key="1">
    <citation type="journal article" date="2020" name="bioRxiv">
        <title>A rank-normalized archaeal taxonomy based on genome phylogeny resolves widespread incomplete and uneven classifications.</title>
        <authorList>
            <person name="Rinke C."/>
            <person name="Chuvochina M."/>
            <person name="Mussig A.J."/>
            <person name="Chaumeil P.-A."/>
            <person name="Waite D.W."/>
            <person name="Whitman W.B."/>
            <person name="Parks D.H."/>
            <person name="Hugenholtz P."/>
        </authorList>
    </citation>
    <scope>NUCLEOTIDE SEQUENCE</scope>
    <source>
        <strain evidence="2">UBA8838</strain>
    </source>
</reference>
<organism evidence="2 3">
    <name type="scientific">Sulfurisphaera tokodaii</name>
    <dbReference type="NCBI Taxonomy" id="111955"/>
    <lineage>
        <taxon>Archaea</taxon>
        <taxon>Thermoproteota</taxon>
        <taxon>Thermoprotei</taxon>
        <taxon>Sulfolobales</taxon>
        <taxon>Sulfolobaceae</taxon>
        <taxon>Sulfurisphaera</taxon>
    </lineage>
</organism>
<dbReference type="InterPro" id="IPR051200">
    <property type="entry name" value="Host-pathogen_enzymatic-act"/>
</dbReference>
<dbReference type="InterPro" id="IPR015943">
    <property type="entry name" value="WD40/YVTN_repeat-like_dom_sf"/>
</dbReference>
<sequence>MPTLPVLILIALSSVNVGTINTALNPSYGIYYNGKIYFIAQGAGELQILENNSIVSTINLPNYPNPFRLTILGDDIYIVYESGHLIELKNDTPVWNYYISDVGKYPAIISAGNYVVVTASCGDKVYFITLNHHINNVTVMSDPQALAYDNYTNVVYVGGYGSPLIYGISLNNFKIVQNITLNVSSVEAMVFVPPDELAVSPGHHYFEIINLTNGKVIAFDSLPYTLGAINGYAWMCYIPYDNDIVLSIPHDSDTVVVFNSKGGLVEEVTVGSDPNGIIYDPQNHYIYVINYGSSTISYFPAPAPSTTTKPIPKPNYTPYFVAIGVVVAILMILGVTLFVRRR</sequence>
<evidence type="ECO:0000313" key="3">
    <source>
        <dbReference type="Proteomes" id="UP000646844"/>
    </source>
</evidence>
<keyword evidence="1" id="KW-0812">Transmembrane</keyword>
<dbReference type="RefSeq" id="WP_198429761.1">
    <property type="nucleotide sequence ID" value="NZ_BAABQO010000022.1"/>
</dbReference>
<dbReference type="PANTHER" id="PTHR47197:SF3">
    <property type="entry name" value="DIHYDRO-HEME D1 DEHYDROGENASE"/>
    <property type="match status" value="1"/>
</dbReference>
<dbReference type="EMBL" id="DUJO01000030">
    <property type="protein sequence ID" value="HII74153.1"/>
    <property type="molecule type" value="Genomic_DNA"/>
</dbReference>
<dbReference type="AlphaFoldDB" id="A0A832TKB1"/>